<dbReference type="PRINTS" id="PR00038">
    <property type="entry name" value="HTHLUXR"/>
</dbReference>
<keyword evidence="8" id="KW-1185">Reference proteome</keyword>
<accession>A0A841J3Y1</accession>
<keyword evidence="2" id="KW-0238">DNA-binding</keyword>
<dbReference type="RefSeq" id="WP_184079974.1">
    <property type="nucleotide sequence ID" value="NZ_JACIJP010000002.1"/>
</dbReference>
<dbReference type="PANTHER" id="PTHR44688">
    <property type="entry name" value="DNA-BINDING TRANSCRIPTIONAL ACTIVATOR DEVR_DOSR"/>
    <property type="match status" value="1"/>
</dbReference>
<evidence type="ECO:0000256" key="4">
    <source>
        <dbReference type="PROSITE-ProRule" id="PRU00169"/>
    </source>
</evidence>
<dbReference type="AlphaFoldDB" id="A0A841J3Y1"/>
<dbReference type="PROSITE" id="PS50110">
    <property type="entry name" value="RESPONSE_REGULATORY"/>
    <property type="match status" value="1"/>
</dbReference>
<evidence type="ECO:0000313" key="7">
    <source>
        <dbReference type="EMBL" id="MBB6124226.1"/>
    </source>
</evidence>
<dbReference type="GO" id="GO:0006355">
    <property type="term" value="P:regulation of DNA-templated transcription"/>
    <property type="evidence" value="ECO:0007669"/>
    <property type="project" value="InterPro"/>
</dbReference>
<dbReference type="SMART" id="SM00421">
    <property type="entry name" value="HTH_LUXR"/>
    <property type="match status" value="1"/>
</dbReference>
<feature type="domain" description="HTH luxR-type" evidence="5">
    <location>
        <begin position="135"/>
        <end position="200"/>
    </location>
</feature>
<dbReference type="GO" id="GO:0003677">
    <property type="term" value="F:DNA binding"/>
    <property type="evidence" value="ECO:0007669"/>
    <property type="project" value="UniProtKB-KW"/>
</dbReference>
<dbReference type="PROSITE" id="PS50043">
    <property type="entry name" value="HTH_LUXR_2"/>
    <property type="match status" value="1"/>
</dbReference>
<evidence type="ECO:0000256" key="2">
    <source>
        <dbReference type="ARBA" id="ARBA00023125"/>
    </source>
</evidence>
<organism evidence="7 8">
    <name type="scientific">Sphingobium subterraneum</name>
    <dbReference type="NCBI Taxonomy" id="627688"/>
    <lineage>
        <taxon>Bacteria</taxon>
        <taxon>Pseudomonadati</taxon>
        <taxon>Pseudomonadota</taxon>
        <taxon>Alphaproteobacteria</taxon>
        <taxon>Sphingomonadales</taxon>
        <taxon>Sphingomonadaceae</taxon>
        <taxon>Sphingobium</taxon>
    </lineage>
</organism>
<dbReference type="GO" id="GO:0000160">
    <property type="term" value="P:phosphorelay signal transduction system"/>
    <property type="evidence" value="ECO:0007669"/>
    <property type="project" value="InterPro"/>
</dbReference>
<comment type="caution">
    <text evidence="7">The sequence shown here is derived from an EMBL/GenBank/DDBJ whole genome shotgun (WGS) entry which is preliminary data.</text>
</comment>
<feature type="domain" description="Response regulatory" evidence="6">
    <location>
        <begin position="5"/>
        <end position="119"/>
    </location>
</feature>
<dbReference type="InterPro" id="IPR016032">
    <property type="entry name" value="Sig_transdc_resp-reg_C-effctor"/>
</dbReference>
<dbReference type="Proteomes" id="UP000552700">
    <property type="component" value="Unassembled WGS sequence"/>
</dbReference>
<reference evidence="7 8" key="1">
    <citation type="submission" date="2020-08" db="EMBL/GenBank/DDBJ databases">
        <title>Genomic Encyclopedia of Type Strains, Phase IV (KMG-IV): sequencing the most valuable type-strain genomes for metagenomic binning, comparative biology and taxonomic classification.</title>
        <authorList>
            <person name="Goeker M."/>
        </authorList>
    </citation>
    <scope>NUCLEOTIDE SEQUENCE [LARGE SCALE GENOMIC DNA]</scope>
    <source>
        <strain evidence="7 8">DSM 102255</strain>
    </source>
</reference>
<dbReference type="Pfam" id="PF00196">
    <property type="entry name" value="GerE"/>
    <property type="match status" value="1"/>
</dbReference>
<dbReference type="CDD" id="cd06170">
    <property type="entry name" value="LuxR_C_like"/>
    <property type="match status" value="1"/>
</dbReference>
<evidence type="ECO:0000313" key="8">
    <source>
        <dbReference type="Proteomes" id="UP000552700"/>
    </source>
</evidence>
<dbReference type="EMBL" id="JACIJP010000002">
    <property type="protein sequence ID" value="MBB6124226.1"/>
    <property type="molecule type" value="Genomic_DNA"/>
</dbReference>
<dbReference type="Gene3D" id="1.10.10.10">
    <property type="entry name" value="Winged helix-like DNA-binding domain superfamily/Winged helix DNA-binding domain"/>
    <property type="match status" value="1"/>
</dbReference>
<feature type="modified residue" description="4-aspartylphosphate" evidence="4">
    <location>
        <position position="54"/>
    </location>
</feature>
<protein>
    <submittedName>
        <fullName evidence="7">FixJ family two-component response regulator</fullName>
    </submittedName>
</protein>
<sequence length="217" mass="23181">MKPNSAYIVDANKSSRLDLHHRLTARGLQARSFAEHADFIDELPNLGPGLIFMDVGNGSENGFNIIEAVAKTALVSPIIAMTQFADVYIAVATIRRGATDFLVKPIQDVELSNAVDGCLNILSERHSIADQMQQDGALLSRLTSREVEVLRLVAGGSGNKQIADQLGVSVRTVETHRATIAKKLNVANSVAAVALLSRYEAAKSAHDARILVAAGKA</sequence>
<name>A0A841J3Y1_9SPHN</name>
<keyword evidence="1" id="KW-0805">Transcription regulation</keyword>
<dbReference type="SUPFAM" id="SSF46894">
    <property type="entry name" value="C-terminal effector domain of the bipartite response regulators"/>
    <property type="match status" value="1"/>
</dbReference>
<keyword evidence="4" id="KW-0597">Phosphoprotein</keyword>
<dbReference type="SMART" id="SM00448">
    <property type="entry name" value="REC"/>
    <property type="match status" value="1"/>
</dbReference>
<gene>
    <name evidence="7" type="ORF">FHS92_001955</name>
</gene>
<keyword evidence="3" id="KW-0804">Transcription</keyword>
<evidence type="ECO:0000259" key="6">
    <source>
        <dbReference type="PROSITE" id="PS50110"/>
    </source>
</evidence>
<evidence type="ECO:0000256" key="1">
    <source>
        <dbReference type="ARBA" id="ARBA00023015"/>
    </source>
</evidence>
<evidence type="ECO:0000259" key="5">
    <source>
        <dbReference type="PROSITE" id="PS50043"/>
    </source>
</evidence>
<evidence type="ECO:0000256" key="3">
    <source>
        <dbReference type="ARBA" id="ARBA00023163"/>
    </source>
</evidence>
<dbReference type="PANTHER" id="PTHR44688:SF16">
    <property type="entry name" value="DNA-BINDING TRANSCRIPTIONAL ACTIVATOR DEVR_DOSR"/>
    <property type="match status" value="1"/>
</dbReference>
<dbReference type="InterPro" id="IPR011006">
    <property type="entry name" value="CheY-like_superfamily"/>
</dbReference>
<proteinExistence type="predicted"/>
<dbReference type="SUPFAM" id="SSF52172">
    <property type="entry name" value="CheY-like"/>
    <property type="match status" value="1"/>
</dbReference>
<dbReference type="InterPro" id="IPR000792">
    <property type="entry name" value="Tscrpt_reg_LuxR_C"/>
</dbReference>
<dbReference type="InterPro" id="IPR001789">
    <property type="entry name" value="Sig_transdc_resp-reg_receiver"/>
</dbReference>
<dbReference type="Pfam" id="PF00072">
    <property type="entry name" value="Response_reg"/>
    <property type="match status" value="1"/>
</dbReference>
<dbReference type="Gene3D" id="3.40.50.2300">
    <property type="match status" value="1"/>
</dbReference>
<dbReference type="InterPro" id="IPR036388">
    <property type="entry name" value="WH-like_DNA-bd_sf"/>
</dbReference>